<evidence type="ECO:0000259" key="1">
    <source>
        <dbReference type="SMART" id="SM00421"/>
    </source>
</evidence>
<protein>
    <submittedName>
        <fullName evidence="2">Transcriptional regulator</fullName>
    </submittedName>
</protein>
<dbReference type="EMBL" id="NAFK01000156">
    <property type="protein sequence ID" value="OSJ29835.1"/>
    <property type="molecule type" value="Genomic_DNA"/>
</dbReference>
<proteinExistence type="predicted"/>
<dbReference type="InterPro" id="IPR036388">
    <property type="entry name" value="WH-like_DNA-bd_sf"/>
</dbReference>
<dbReference type="SUPFAM" id="SSF46894">
    <property type="entry name" value="C-terminal effector domain of the bipartite response regulators"/>
    <property type="match status" value="1"/>
</dbReference>
<keyword evidence="3" id="KW-1185">Reference proteome</keyword>
<comment type="caution">
    <text evidence="2">The sequence shown here is derived from an EMBL/GenBank/DDBJ whole genome shotgun (WGS) entry which is preliminary data.</text>
</comment>
<organism evidence="2 3">
    <name type="scientific">Bradyrhizobium canariense</name>
    <dbReference type="NCBI Taxonomy" id="255045"/>
    <lineage>
        <taxon>Bacteria</taxon>
        <taxon>Pseudomonadati</taxon>
        <taxon>Pseudomonadota</taxon>
        <taxon>Alphaproteobacteria</taxon>
        <taxon>Hyphomicrobiales</taxon>
        <taxon>Nitrobacteraceae</taxon>
        <taxon>Bradyrhizobium</taxon>
    </lineage>
</organism>
<dbReference type="Gene3D" id="1.10.10.10">
    <property type="entry name" value="Winged helix-like DNA-binding domain superfamily/Winged helix DNA-binding domain"/>
    <property type="match status" value="1"/>
</dbReference>
<dbReference type="Proteomes" id="UP000193884">
    <property type="component" value="Unassembled WGS sequence"/>
</dbReference>
<dbReference type="Pfam" id="PF00196">
    <property type="entry name" value="GerE"/>
    <property type="match status" value="1"/>
</dbReference>
<accession>A0ABX3X4C3</accession>
<dbReference type="InterPro" id="IPR000792">
    <property type="entry name" value="Tscrpt_reg_LuxR_C"/>
</dbReference>
<name>A0ABX3X4C3_9BRAD</name>
<evidence type="ECO:0000313" key="3">
    <source>
        <dbReference type="Proteomes" id="UP000193884"/>
    </source>
</evidence>
<dbReference type="SMART" id="SM00421">
    <property type="entry name" value="HTH_LUXR"/>
    <property type="match status" value="1"/>
</dbReference>
<dbReference type="InterPro" id="IPR016032">
    <property type="entry name" value="Sig_transdc_resp-reg_C-effctor"/>
</dbReference>
<feature type="domain" description="HTH luxR-type" evidence="1">
    <location>
        <begin position="138"/>
        <end position="195"/>
    </location>
</feature>
<reference evidence="2 3" key="1">
    <citation type="submission" date="2017-03" db="EMBL/GenBank/DDBJ databases">
        <title>Whole genome sequences of fourteen strains of Bradyrhizobium canariense and one strain of Bradyrhizobium japonicum isolated from Lupinus (Papilionoideae: Genisteae) species in Algeria.</title>
        <authorList>
            <person name="Crovadore J."/>
            <person name="Chekireb D."/>
            <person name="Brachmann A."/>
            <person name="Chablais R."/>
            <person name="Cochard B."/>
            <person name="Lefort F."/>
        </authorList>
    </citation>
    <scope>NUCLEOTIDE SEQUENCE [LARGE SCALE GENOMIC DNA]</scope>
    <source>
        <strain evidence="2 3">UBMAN05</strain>
    </source>
</reference>
<sequence>MAANAAVFADSLDGLDASLFLVDTDRRLIHANTAGQAMLDASDVLLELRGVLMACDSTVSQTLRQVFAAAGRGDQAHGINGLAISMIGLDGERHVAHVLSLTSGMRRNASAACSAVAALFVRKAALTILPRSEALRNAFKLTPAELRVMLAIVELGGVPEVAAALGVANTTIKTHVRRLFEKTGAARQADFVKLVAGYATPLRKPAECRQSVGATR</sequence>
<gene>
    <name evidence="2" type="ORF">BST63_13795</name>
</gene>
<evidence type="ECO:0000313" key="2">
    <source>
        <dbReference type="EMBL" id="OSJ29835.1"/>
    </source>
</evidence>